<evidence type="ECO:0000256" key="1">
    <source>
        <dbReference type="SAM" id="MobiDB-lite"/>
    </source>
</evidence>
<organism evidence="3 4">
    <name type="scientific">Branchiibius cervicis</name>
    <dbReference type="NCBI Taxonomy" id="908252"/>
    <lineage>
        <taxon>Bacteria</taxon>
        <taxon>Bacillati</taxon>
        <taxon>Actinomycetota</taxon>
        <taxon>Actinomycetes</taxon>
        <taxon>Micrococcales</taxon>
        <taxon>Dermacoccaceae</taxon>
        <taxon>Branchiibius</taxon>
    </lineage>
</organism>
<reference evidence="4" key="1">
    <citation type="journal article" date="2019" name="Int. J. Syst. Evol. Microbiol.">
        <title>The Global Catalogue of Microorganisms (GCM) 10K type strain sequencing project: providing services to taxonomists for standard genome sequencing and annotation.</title>
        <authorList>
            <consortium name="The Broad Institute Genomics Platform"/>
            <consortium name="The Broad Institute Genome Sequencing Center for Infectious Disease"/>
            <person name="Wu L."/>
            <person name="Ma J."/>
        </authorList>
    </citation>
    <scope>NUCLEOTIDE SEQUENCE [LARGE SCALE GENOMIC DNA]</scope>
    <source>
        <strain evidence="4">NBRC 106593</strain>
    </source>
</reference>
<feature type="compositionally biased region" description="Basic and acidic residues" evidence="1">
    <location>
        <begin position="1072"/>
        <end position="1083"/>
    </location>
</feature>
<feature type="compositionally biased region" description="Basic and acidic residues" evidence="1">
    <location>
        <begin position="1093"/>
        <end position="1118"/>
    </location>
</feature>
<dbReference type="RefSeq" id="WP_377823865.1">
    <property type="nucleotide sequence ID" value="NZ_JBHSWJ010000002.1"/>
</dbReference>
<keyword evidence="4" id="KW-1185">Reference proteome</keyword>
<sequence length="1167" mass="120591">MVTSPAGIDQKVLPLTDAKSVAKKRQTYIPLGFQQEGNPEIGGDLENPSARLKQLYTNAPDYVLDPSYDRYGMSTLQWTSYGASCGGVEHYLAGGENAFFTIGIKLPVTISMAVLGWALDPTIGKVASSIVSPVTDALTNVAAPYWMGIIFCSGVAIFIKTRSSMQLIKYMIWVFTMIGSIGFLTTYSGGKAMDAVSGVVVKGVSSISCNFDTADGKSCSHDNGLGQIDNQIWRGLVYHPWAAGEVGDDEADAASVSDGSSITWAAAMANAMYVNHNDNSGKALGKSLARWNTGDYAAASDSDGGGNKAFLWKGSGAHQWSSIPFLGNVKILCADPGVQGQDPGDIGNMKFLREGNCDSDTAGTSNIVSAVTGQNIGSRVSTLVMGSVGAIVFTVASAGIAAYITIQRFLLVYLLMFSALFLTIAMVGSKKHQRFARKYGELLFANVLKQAAAVAFLLLFLRLTTNILAPQNEIVKDAISAVPLNLRPMLLVVAFAAMAALVIPFARLAKAAASGDTTLVNKTADAPKQIAKFAGKAVGTAAVSAATGGLGAAAAKAGTASRASSLVSAGAGTGRGLSGLAAMAAKPANPGAKSTGLAGKTATALRGFSPDGETLGGGIAAVGQMLGGKTGHRVAQLGAKTAAAEMRTRRAMAAQTAETAAQRDAVEGGEAVIQAVAASPWGRKNVERDGNGKLTESGRRTAAQKALHLSEEHEMNLRNNKYIAPIANAYKRVHGHAIDADRAQDGGVQVPLTGAPGAPGTGLNGLGPVDGGDAPTSAPGTPGTPLSGTKFGKTAATQGLPVTPGGPRNPDIVTTVVNTGAELLQNSDMSIEEVAANPASAVAGTAYSASPSRMDPAHPATPALTNLAFAVDLGTPDEYEEACAFAGGVIAEHGIPDEISAIHSTGVTAANFTPDRLLAATIHPSETLSWEDKAAAAYEFSAAAAEVPEDHPAADAVTWYKGLINDPGADPADLAVAREFIYDAVHPGSSLMINEEYRAAYEPAPRDVAQAEMFPPRGVRPDGRLGVSRTQPAPDAAEPGAQNARPGSDADPIVDATWGPSSGVENGAPSAPEHRASLRDRTPPLHSNPSEAPARREVADPFAPQRKDRAPGHHRDGSGDANTTTEDDANTVAPVTNPMQPGKLHRNEERVDDDLFGGSEGDEDDTE</sequence>
<feature type="compositionally biased region" description="Gly residues" evidence="1">
    <location>
        <begin position="757"/>
        <end position="770"/>
    </location>
</feature>
<keyword evidence="2" id="KW-0472">Membrane</keyword>
<evidence type="ECO:0000313" key="3">
    <source>
        <dbReference type="EMBL" id="MFC6715048.1"/>
    </source>
</evidence>
<dbReference type="EMBL" id="JBHSWJ010000002">
    <property type="protein sequence ID" value="MFC6715048.1"/>
    <property type="molecule type" value="Genomic_DNA"/>
</dbReference>
<feature type="region of interest" description="Disordered" evidence="1">
    <location>
        <begin position="1009"/>
        <end position="1167"/>
    </location>
</feature>
<name>A0ABW2AVQ3_9MICO</name>
<feature type="transmembrane region" description="Helical" evidence="2">
    <location>
        <begin position="138"/>
        <end position="158"/>
    </location>
</feature>
<feature type="transmembrane region" description="Helical" evidence="2">
    <location>
        <begin position="447"/>
        <end position="469"/>
    </location>
</feature>
<feature type="transmembrane region" description="Helical" evidence="2">
    <location>
        <begin position="490"/>
        <end position="509"/>
    </location>
</feature>
<evidence type="ECO:0008006" key="5">
    <source>
        <dbReference type="Google" id="ProtNLM"/>
    </source>
</evidence>
<evidence type="ECO:0000256" key="2">
    <source>
        <dbReference type="SAM" id="Phobius"/>
    </source>
</evidence>
<feature type="transmembrane region" description="Helical" evidence="2">
    <location>
        <begin position="383"/>
        <end position="403"/>
    </location>
</feature>
<feature type="compositionally biased region" description="Low complexity" evidence="1">
    <location>
        <begin position="771"/>
        <end position="784"/>
    </location>
</feature>
<feature type="transmembrane region" description="Helical" evidence="2">
    <location>
        <begin position="410"/>
        <end position="427"/>
    </location>
</feature>
<evidence type="ECO:0000313" key="4">
    <source>
        <dbReference type="Proteomes" id="UP001596356"/>
    </source>
</evidence>
<gene>
    <name evidence="3" type="ORF">ACFQBT_15045</name>
</gene>
<dbReference type="Proteomes" id="UP001596356">
    <property type="component" value="Unassembled WGS sequence"/>
</dbReference>
<feature type="transmembrane region" description="Helical" evidence="2">
    <location>
        <begin position="98"/>
        <end position="118"/>
    </location>
</feature>
<protein>
    <recommendedName>
        <fullName evidence="5">TrbL/VirB6 plasmid conjugal transfer protein</fullName>
    </recommendedName>
</protein>
<feature type="transmembrane region" description="Helical" evidence="2">
    <location>
        <begin position="170"/>
        <end position="190"/>
    </location>
</feature>
<proteinExistence type="predicted"/>
<keyword evidence="2" id="KW-1133">Transmembrane helix</keyword>
<feature type="region of interest" description="Disordered" evidence="1">
    <location>
        <begin position="747"/>
        <end position="784"/>
    </location>
</feature>
<comment type="caution">
    <text evidence="3">The sequence shown here is derived from an EMBL/GenBank/DDBJ whole genome shotgun (WGS) entry which is preliminary data.</text>
</comment>
<keyword evidence="2" id="KW-0812">Transmembrane</keyword>
<accession>A0ABW2AVQ3</accession>
<feature type="compositionally biased region" description="Acidic residues" evidence="1">
    <location>
        <begin position="1150"/>
        <end position="1167"/>
    </location>
</feature>